<sequence length="369" mass="40142">MSEGPQYNRVGLRVERALPKKEESANRTCELADSSFFGSARSTSYPLLAVKQYRWEQHLSICIGTFRLDTFKHIREPLAEDLCATAETSTHRGGRAHNTFPCNDSLASSNSEGGLGYARSDTDGASVDEDKQYADDEVARGHGPSSSIASSAYSMSSSAKDSSELQYVLAGVSYQHNELTSNQLYFDHHPPSSTWAVVTSESPVDPLPLLGRSFTTPETSSVEYHIHPTGQTSASHAIPRSLSTPVAGTYHRVTPTQAVFPVHEGAPAGSDDTEYGHELDLSGNVVRNDSVSTTTTSGEPLCRLKHDDSPPSLSSISPTISQWLNMTLSRLPLSVQLRALVLVALFVHAREHRQRASVEHLSPLHSLSR</sequence>
<dbReference type="EMBL" id="KN881591">
    <property type="protein sequence ID" value="KIY53688.1"/>
    <property type="molecule type" value="Genomic_DNA"/>
</dbReference>
<gene>
    <name evidence="1" type="ORF">FISHEDRAFT_68623</name>
</gene>
<name>A0A0D7ASA8_9AGAR</name>
<keyword evidence="2" id="KW-1185">Reference proteome</keyword>
<dbReference type="Proteomes" id="UP000054144">
    <property type="component" value="Unassembled WGS sequence"/>
</dbReference>
<evidence type="ECO:0000313" key="2">
    <source>
        <dbReference type="Proteomes" id="UP000054144"/>
    </source>
</evidence>
<dbReference type="AlphaFoldDB" id="A0A0D7ASA8"/>
<reference evidence="1 2" key="1">
    <citation type="journal article" date="2015" name="Fungal Genet. Biol.">
        <title>Evolution of novel wood decay mechanisms in Agaricales revealed by the genome sequences of Fistulina hepatica and Cylindrobasidium torrendii.</title>
        <authorList>
            <person name="Floudas D."/>
            <person name="Held B.W."/>
            <person name="Riley R."/>
            <person name="Nagy L.G."/>
            <person name="Koehler G."/>
            <person name="Ransdell A.S."/>
            <person name="Younus H."/>
            <person name="Chow J."/>
            <person name="Chiniquy J."/>
            <person name="Lipzen A."/>
            <person name="Tritt A."/>
            <person name="Sun H."/>
            <person name="Haridas S."/>
            <person name="LaButti K."/>
            <person name="Ohm R.A."/>
            <person name="Kues U."/>
            <person name="Blanchette R.A."/>
            <person name="Grigoriev I.V."/>
            <person name="Minto R.E."/>
            <person name="Hibbett D.S."/>
        </authorList>
    </citation>
    <scope>NUCLEOTIDE SEQUENCE [LARGE SCALE GENOMIC DNA]</scope>
    <source>
        <strain evidence="1 2">ATCC 64428</strain>
    </source>
</reference>
<organism evidence="1 2">
    <name type="scientific">Fistulina hepatica ATCC 64428</name>
    <dbReference type="NCBI Taxonomy" id="1128425"/>
    <lineage>
        <taxon>Eukaryota</taxon>
        <taxon>Fungi</taxon>
        <taxon>Dikarya</taxon>
        <taxon>Basidiomycota</taxon>
        <taxon>Agaricomycotina</taxon>
        <taxon>Agaricomycetes</taxon>
        <taxon>Agaricomycetidae</taxon>
        <taxon>Agaricales</taxon>
        <taxon>Fistulinaceae</taxon>
        <taxon>Fistulina</taxon>
    </lineage>
</organism>
<accession>A0A0D7ASA8</accession>
<evidence type="ECO:0000313" key="1">
    <source>
        <dbReference type="EMBL" id="KIY53688.1"/>
    </source>
</evidence>
<proteinExistence type="predicted"/>
<protein>
    <submittedName>
        <fullName evidence="1">Uncharacterized protein</fullName>
    </submittedName>
</protein>